<reference evidence="7 8" key="1">
    <citation type="journal article" date="2012" name="J. Bacteriol.">
        <title>Genome sequence of an alkane-degrading bacterium, Alcanivorax pacificus type strain W11-5, isolated from deep sea sediment.</title>
        <authorList>
            <person name="Lai Q."/>
            <person name="Shao Z."/>
        </authorList>
    </citation>
    <scope>NUCLEOTIDE SEQUENCE [LARGE SCALE GENOMIC DNA]</scope>
    <source>
        <strain evidence="7 8">W11-5</strain>
    </source>
</reference>
<dbReference type="GO" id="GO:0008237">
    <property type="term" value="F:metallopeptidase activity"/>
    <property type="evidence" value="ECO:0007669"/>
    <property type="project" value="UniProtKB-KW"/>
</dbReference>
<dbReference type="RefSeq" id="WP_008733851.1">
    <property type="nucleotide sequence ID" value="NZ_CP004387.1"/>
</dbReference>
<evidence type="ECO:0000313" key="8">
    <source>
        <dbReference type="Proteomes" id="UP000006764"/>
    </source>
</evidence>
<dbReference type="CDD" id="cd08071">
    <property type="entry name" value="MPN_DUF2466"/>
    <property type="match status" value="1"/>
</dbReference>
<evidence type="ECO:0000256" key="2">
    <source>
        <dbReference type="ARBA" id="ARBA00022723"/>
    </source>
</evidence>
<dbReference type="Proteomes" id="UP000006764">
    <property type="component" value="Chromosome"/>
</dbReference>
<evidence type="ECO:0000256" key="4">
    <source>
        <dbReference type="ARBA" id="ARBA00022833"/>
    </source>
</evidence>
<accession>A0A0B4XR93</accession>
<dbReference type="InterPro" id="IPR020891">
    <property type="entry name" value="UPF0758_CS"/>
</dbReference>
<keyword evidence="4" id="KW-0862">Zinc</keyword>
<dbReference type="PROSITE" id="PS50249">
    <property type="entry name" value="MPN"/>
    <property type="match status" value="1"/>
</dbReference>
<dbReference type="AlphaFoldDB" id="A0A0B4XR93"/>
<dbReference type="NCBIfam" id="TIGR00608">
    <property type="entry name" value="radc"/>
    <property type="match status" value="1"/>
</dbReference>
<evidence type="ECO:0000256" key="5">
    <source>
        <dbReference type="ARBA" id="ARBA00023049"/>
    </source>
</evidence>
<keyword evidence="3" id="KW-0378">Hydrolase</keyword>
<dbReference type="STRING" id="391936.S7S_14465"/>
<evidence type="ECO:0000256" key="1">
    <source>
        <dbReference type="ARBA" id="ARBA00022670"/>
    </source>
</evidence>
<dbReference type="OrthoDB" id="9804482at2"/>
<dbReference type="Pfam" id="PF04002">
    <property type="entry name" value="RadC"/>
    <property type="match status" value="1"/>
</dbReference>
<dbReference type="InterPro" id="IPR001405">
    <property type="entry name" value="UPF0758"/>
</dbReference>
<sequence length="166" mass="18159">MNPSDTVADGASSALVRYASIHEDPLIRQAIGVLEERLFKHGTELTSPASVREYLWLKLASEALEVFAVVFLDSQHRVIAFEPMFHGTIDGASVYPRAVLKRAIEHNCSAVIFAHNHPSGVTEPSHADKAITTRLKSVLELVDVRVLDHFIVGEGTPFSFAEAGLL</sequence>
<name>A0A0B4XR93_9GAMM</name>
<dbReference type="GO" id="GO:0046872">
    <property type="term" value="F:metal ion binding"/>
    <property type="evidence" value="ECO:0007669"/>
    <property type="project" value="UniProtKB-KW"/>
</dbReference>
<dbReference type="HOGENOM" id="CLU_073529_3_1_6"/>
<dbReference type="InterPro" id="IPR037518">
    <property type="entry name" value="MPN"/>
</dbReference>
<evidence type="ECO:0000256" key="3">
    <source>
        <dbReference type="ARBA" id="ARBA00022801"/>
    </source>
</evidence>
<dbReference type="EMBL" id="CP004387">
    <property type="protein sequence ID" value="AJD49305.1"/>
    <property type="molecule type" value="Genomic_DNA"/>
</dbReference>
<dbReference type="PANTHER" id="PTHR30471:SF3">
    <property type="entry name" value="UPF0758 PROTEIN YEES-RELATED"/>
    <property type="match status" value="1"/>
</dbReference>
<dbReference type="KEGG" id="apac:S7S_14465"/>
<keyword evidence="1" id="KW-0645">Protease</keyword>
<organism evidence="7 8">
    <name type="scientific">Isoalcanivorax pacificus W11-5</name>
    <dbReference type="NCBI Taxonomy" id="391936"/>
    <lineage>
        <taxon>Bacteria</taxon>
        <taxon>Pseudomonadati</taxon>
        <taxon>Pseudomonadota</taxon>
        <taxon>Gammaproteobacteria</taxon>
        <taxon>Oceanospirillales</taxon>
        <taxon>Alcanivoracaceae</taxon>
        <taxon>Isoalcanivorax</taxon>
    </lineage>
</organism>
<gene>
    <name evidence="7" type="ORF">S7S_14465</name>
</gene>
<dbReference type="PROSITE" id="PS01302">
    <property type="entry name" value="UPF0758"/>
    <property type="match status" value="1"/>
</dbReference>
<dbReference type="InterPro" id="IPR025657">
    <property type="entry name" value="RadC_JAB"/>
</dbReference>
<feature type="domain" description="MPN" evidence="6">
    <location>
        <begin position="44"/>
        <end position="166"/>
    </location>
</feature>
<evidence type="ECO:0000259" key="6">
    <source>
        <dbReference type="PROSITE" id="PS50249"/>
    </source>
</evidence>
<evidence type="ECO:0000313" key="7">
    <source>
        <dbReference type="EMBL" id="AJD49305.1"/>
    </source>
</evidence>
<proteinExistence type="predicted"/>
<dbReference type="SUPFAM" id="SSF102712">
    <property type="entry name" value="JAB1/MPN domain"/>
    <property type="match status" value="1"/>
</dbReference>
<keyword evidence="5" id="KW-0482">Metalloprotease</keyword>
<keyword evidence="8" id="KW-1185">Reference proteome</keyword>
<dbReference type="Gene3D" id="3.40.140.10">
    <property type="entry name" value="Cytidine Deaminase, domain 2"/>
    <property type="match status" value="1"/>
</dbReference>
<dbReference type="GO" id="GO:0006508">
    <property type="term" value="P:proteolysis"/>
    <property type="evidence" value="ECO:0007669"/>
    <property type="project" value="UniProtKB-KW"/>
</dbReference>
<keyword evidence="2" id="KW-0479">Metal-binding</keyword>
<protein>
    <submittedName>
        <fullName evidence="7">DNA repair protein RadC</fullName>
    </submittedName>
</protein>
<dbReference type="PANTHER" id="PTHR30471">
    <property type="entry name" value="DNA REPAIR PROTEIN RADC"/>
    <property type="match status" value="1"/>
</dbReference>